<sequence length="708" mass="77568">MGSAASKKGAGIFPCCGAGKVLAAEGGDVAVAGEARADAKGPKDEAPAAVAAAPSSASARTPSLKSALASKSGSSKRASEMDMTRRPSLRFAPDTEGEEPSERPPLKKPEGGRSIGSSVGQRSLRRSTSVYSEFATGDLASGLDGFATVKETKLMRAGSVKNTGVFVNQYAVVKNLGSGSFGKVKLAMDTVTGELVAMKVVMRANKQRKQMALRRAMTGMQLGTDPDQQFQREIAVMKKLSHPNVVQLIEVIDDPGESRMMLIMEYVDGGVLSTDEPMEEAQARKYFQDAAKGLHYLHKNSVVHGDVKPENMLVSDEEGVIKLSDFGSSSMFERGDTMNKTNGTPAFMCPEMCEAKPYHGRVADCWALAVCLWSMVFAKLPFQGTTVMALYDAIRDEELRFPEDREISPQLRDLLERCLRKDPDERLTLEEMMTHPWTTENGKYNVMEEDEQDAYDLAEQTRQIFIRQISQLLQGFPRRSFHDGEYLYMAGFDAGEIFFIEEGECEIVLRAQDIESLAQDQQPLGRADVPSDSDESEESEEESEEDDDMDLPNECEDGIVAPGDNKVKPAWALSKFSTSTFEMVKNVSGSLHRHMSRGARNSGEELLGRKAAGNFVGMIGGGHVSKHTASVRAKGDLKVVVISREDAQTFMDDNPKSSAPLKQAIKKRATENQVFSVMARLSTLHKSIQEKEKGRSMSGKDTQEDEKP</sequence>
<dbReference type="PROSITE" id="PS50042">
    <property type="entry name" value="CNMP_BINDING_3"/>
    <property type="match status" value="1"/>
</dbReference>
<dbReference type="GO" id="GO:0035556">
    <property type="term" value="P:intracellular signal transduction"/>
    <property type="evidence" value="ECO:0007669"/>
    <property type="project" value="TreeGrafter"/>
</dbReference>
<feature type="compositionally biased region" description="Acidic residues" evidence="8">
    <location>
        <begin position="531"/>
        <end position="557"/>
    </location>
</feature>
<evidence type="ECO:0000256" key="7">
    <source>
        <dbReference type="PROSITE-ProRule" id="PRU10141"/>
    </source>
</evidence>
<reference evidence="11" key="1">
    <citation type="submission" date="2014-05" db="EMBL/GenBank/DDBJ databases">
        <title>The transcriptome of the halophilic microalga Tetraselmis sp. GSL018 isolated from the Great Salt Lake, Utah.</title>
        <authorList>
            <person name="Jinkerson R.E."/>
            <person name="D'Adamo S."/>
            <person name="Posewitz M.C."/>
        </authorList>
    </citation>
    <scope>NUCLEOTIDE SEQUENCE</scope>
    <source>
        <strain evidence="11">GSL018</strain>
    </source>
</reference>
<evidence type="ECO:0000256" key="6">
    <source>
        <dbReference type="ARBA" id="ARBA00022992"/>
    </source>
</evidence>
<dbReference type="Gene3D" id="2.60.120.10">
    <property type="entry name" value="Jelly Rolls"/>
    <property type="match status" value="1"/>
</dbReference>
<dbReference type="SMART" id="SM00220">
    <property type="entry name" value="S_TKc"/>
    <property type="match status" value="1"/>
</dbReference>
<dbReference type="PANTHER" id="PTHR24346:SF77">
    <property type="entry name" value="SERINE THREONINE PROTEIN KINASE"/>
    <property type="match status" value="1"/>
</dbReference>
<dbReference type="PROSITE" id="PS00107">
    <property type="entry name" value="PROTEIN_KINASE_ATP"/>
    <property type="match status" value="1"/>
</dbReference>
<dbReference type="SUPFAM" id="SSF51206">
    <property type="entry name" value="cAMP-binding domain-like"/>
    <property type="match status" value="1"/>
</dbReference>
<dbReference type="InterPro" id="IPR014710">
    <property type="entry name" value="RmlC-like_jellyroll"/>
</dbReference>
<dbReference type="FunFam" id="1.10.510.10:FF:000571">
    <property type="entry name" value="Maternal embryonic leucine zipper kinase"/>
    <property type="match status" value="1"/>
</dbReference>
<dbReference type="InterPro" id="IPR017441">
    <property type="entry name" value="Protein_kinase_ATP_BS"/>
</dbReference>
<dbReference type="InterPro" id="IPR018490">
    <property type="entry name" value="cNMP-bd_dom_sf"/>
</dbReference>
<dbReference type="PROSITE" id="PS00108">
    <property type="entry name" value="PROTEIN_KINASE_ST"/>
    <property type="match status" value="1"/>
</dbReference>
<evidence type="ECO:0000313" key="11">
    <source>
        <dbReference type="EMBL" id="JAC63000.1"/>
    </source>
</evidence>
<dbReference type="SUPFAM" id="SSF56112">
    <property type="entry name" value="Protein kinase-like (PK-like)"/>
    <property type="match status" value="1"/>
</dbReference>
<dbReference type="AlphaFoldDB" id="A0A061QX15"/>
<name>A0A061QX15_9CHLO</name>
<evidence type="ECO:0000256" key="5">
    <source>
        <dbReference type="ARBA" id="ARBA00022840"/>
    </source>
</evidence>
<dbReference type="CDD" id="cd00038">
    <property type="entry name" value="CAP_ED"/>
    <property type="match status" value="1"/>
</dbReference>
<dbReference type="PANTHER" id="PTHR24346">
    <property type="entry name" value="MAP/MICROTUBULE AFFINITY-REGULATING KINASE"/>
    <property type="match status" value="1"/>
</dbReference>
<evidence type="ECO:0000256" key="1">
    <source>
        <dbReference type="ARBA" id="ARBA00022535"/>
    </source>
</evidence>
<feature type="region of interest" description="Disordered" evidence="8">
    <location>
        <begin position="35"/>
        <end position="126"/>
    </location>
</feature>
<dbReference type="EMBL" id="GBEZ01023931">
    <property type="protein sequence ID" value="JAC63000.1"/>
    <property type="molecule type" value="Transcribed_RNA"/>
</dbReference>
<keyword evidence="3 7" id="KW-0547">Nucleotide-binding</keyword>
<dbReference type="GO" id="GO:0030553">
    <property type="term" value="F:cGMP binding"/>
    <property type="evidence" value="ECO:0007669"/>
    <property type="project" value="UniProtKB-KW"/>
</dbReference>
<evidence type="ECO:0000256" key="4">
    <source>
        <dbReference type="ARBA" id="ARBA00022777"/>
    </source>
</evidence>
<dbReference type="Pfam" id="PF00069">
    <property type="entry name" value="Pkinase"/>
    <property type="match status" value="1"/>
</dbReference>
<dbReference type="CDD" id="cd14008">
    <property type="entry name" value="STKc_LKB1_CaMKK"/>
    <property type="match status" value="1"/>
</dbReference>
<feature type="compositionally biased region" description="Basic and acidic residues" evidence="8">
    <location>
        <begin position="100"/>
        <end position="111"/>
    </location>
</feature>
<evidence type="ECO:0000259" key="9">
    <source>
        <dbReference type="PROSITE" id="PS50011"/>
    </source>
</evidence>
<keyword evidence="1" id="KW-0140">cGMP</keyword>
<dbReference type="InterPro" id="IPR000595">
    <property type="entry name" value="cNMP-bd_dom"/>
</dbReference>
<dbReference type="PROSITE" id="PS50011">
    <property type="entry name" value="PROTEIN_KINASE_DOM"/>
    <property type="match status" value="1"/>
</dbReference>
<keyword evidence="4 11" id="KW-0418">Kinase</keyword>
<feature type="compositionally biased region" description="Basic and acidic residues" evidence="8">
    <location>
        <begin position="35"/>
        <end position="46"/>
    </location>
</feature>
<dbReference type="GO" id="GO:0004674">
    <property type="term" value="F:protein serine/threonine kinase activity"/>
    <property type="evidence" value="ECO:0007669"/>
    <property type="project" value="TreeGrafter"/>
</dbReference>
<feature type="region of interest" description="Disordered" evidence="8">
    <location>
        <begin position="519"/>
        <end position="562"/>
    </location>
</feature>
<dbReference type="GO" id="GO:0005524">
    <property type="term" value="F:ATP binding"/>
    <property type="evidence" value="ECO:0007669"/>
    <property type="project" value="UniProtKB-UniRule"/>
</dbReference>
<dbReference type="Gene3D" id="3.30.200.20">
    <property type="entry name" value="Phosphorylase Kinase, domain 1"/>
    <property type="match status" value="1"/>
</dbReference>
<feature type="region of interest" description="Disordered" evidence="8">
    <location>
        <begin position="685"/>
        <end position="708"/>
    </location>
</feature>
<keyword evidence="2" id="KW-0808">Transferase</keyword>
<dbReference type="InterPro" id="IPR000719">
    <property type="entry name" value="Prot_kinase_dom"/>
</dbReference>
<accession>A0A061QX15</accession>
<evidence type="ECO:0000256" key="8">
    <source>
        <dbReference type="SAM" id="MobiDB-lite"/>
    </source>
</evidence>
<keyword evidence="6" id="KW-0142">cGMP-binding</keyword>
<feature type="compositionally biased region" description="Polar residues" evidence="8">
    <location>
        <begin position="115"/>
        <end position="126"/>
    </location>
</feature>
<evidence type="ECO:0000256" key="2">
    <source>
        <dbReference type="ARBA" id="ARBA00022679"/>
    </source>
</evidence>
<dbReference type="InterPro" id="IPR008271">
    <property type="entry name" value="Ser/Thr_kinase_AS"/>
</dbReference>
<feature type="domain" description="Cyclic nucleotide-binding" evidence="10">
    <location>
        <begin position="468"/>
        <end position="515"/>
    </location>
</feature>
<evidence type="ECO:0000256" key="3">
    <source>
        <dbReference type="ARBA" id="ARBA00022741"/>
    </source>
</evidence>
<organism evidence="11">
    <name type="scientific">Tetraselmis sp. GSL018</name>
    <dbReference type="NCBI Taxonomy" id="582737"/>
    <lineage>
        <taxon>Eukaryota</taxon>
        <taxon>Viridiplantae</taxon>
        <taxon>Chlorophyta</taxon>
        <taxon>core chlorophytes</taxon>
        <taxon>Chlorodendrophyceae</taxon>
        <taxon>Chlorodendrales</taxon>
        <taxon>Chlorodendraceae</taxon>
        <taxon>Tetraselmis</taxon>
    </lineage>
</organism>
<dbReference type="GO" id="GO:0005737">
    <property type="term" value="C:cytoplasm"/>
    <property type="evidence" value="ECO:0007669"/>
    <property type="project" value="TreeGrafter"/>
</dbReference>
<gene>
    <name evidence="11" type="primary">CAMKK</name>
    <name evidence="11" type="ORF">TSPGSL018_21745</name>
</gene>
<feature type="domain" description="Protein kinase" evidence="9">
    <location>
        <begin position="170"/>
        <end position="438"/>
    </location>
</feature>
<dbReference type="InterPro" id="IPR011009">
    <property type="entry name" value="Kinase-like_dom_sf"/>
</dbReference>
<dbReference type="Gene3D" id="1.10.510.10">
    <property type="entry name" value="Transferase(Phosphotransferase) domain 1"/>
    <property type="match status" value="1"/>
</dbReference>
<evidence type="ECO:0000259" key="10">
    <source>
        <dbReference type="PROSITE" id="PS50042"/>
    </source>
</evidence>
<protein>
    <submittedName>
        <fullName evidence="11">Calcium/calmodulin-dependent protein kinase kinase</fullName>
    </submittedName>
</protein>
<feature type="compositionally biased region" description="Low complexity" evidence="8">
    <location>
        <begin position="47"/>
        <end position="76"/>
    </location>
</feature>
<proteinExistence type="predicted"/>
<feature type="binding site" evidence="7">
    <location>
        <position position="199"/>
    </location>
    <ligand>
        <name>ATP</name>
        <dbReference type="ChEBI" id="CHEBI:30616"/>
    </ligand>
</feature>
<keyword evidence="5 7" id="KW-0067">ATP-binding</keyword>